<accession>A0A5R9BXP9</accession>
<evidence type="ECO:0000313" key="2">
    <source>
        <dbReference type="Proteomes" id="UP000305541"/>
    </source>
</evidence>
<dbReference type="Proteomes" id="UP000305541">
    <property type="component" value="Unassembled WGS sequence"/>
</dbReference>
<dbReference type="AlphaFoldDB" id="A0A5R9BXP9"/>
<proteinExistence type="predicted"/>
<name>A0A5R9BXP9_9LACO</name>
<dbReference type="RefSeq" id="WP_138474108.1">
    <property type="nucleotide sequence ID" value="NZ_VBTH01000005.1"/>
</dbReference>
<sequence>MNYTELMEQIGNQEWTVEVKLGLGDGSTITMGRYGIIVIIFNEDGSITFPSHLDFLPLEYDHWKFDEEKQEINFMNPEGQISSVIGLPQKFGTRLIMYDHDQGKQKRRFVAYPSLQEKIRQQKLPHAEINEGNIIFAHDYVDSPIKAMVEREELAIHRLKNSPSEIEGLREVFNYLIENSDLKNIMVTTNNNLEKDPFEESINFKMAVERTPFTLVASRSLMIEVVGKLLIEYNHQIFKSKRFSQKQYQFSVFEIIMKYFADRIVLKEQ</sequence>
<dbReference type="EMBL" id="VBTH01000005">
    <property type="protein sequence ID" value="TLQ04820.1"/>
    <property type="molecule type" value="Genomic_DNA"/>
</dbReference>
<gene>
    <name evidence="1" type="ORF">FEZ51_04065</name>
</gene>
<organism evidence="1 2">
    <name type="scientific">Pediococcus stilesii</name>
    <dbReference type="NCBI Taxonomy" id="331679"/>
    <lineage>
        <taxon>Bacteria</taxon>
        <taxon>Bacillati</taxon>
        <taxon>Bacillota</taxon>
        <taxon>Bacilli</taxon>
        <taxon>Lactobacillales</taxon>
        <taxon>Lactobacillaceae</taxon>
        <taxon>Pediococcus</taxon>
    </lineage>
</organism>
<protein>
    <submittedName>
        <fullName evidence="1">Uncharacterized protein</fullName>
    </submittedName>
</protein>
<evidence type="ECO:0000313" key="1">
    <source>
        <dbReference type="EMBL" id="TLQ04820.1"/>
    </source>
</evidence>
<dbReference type="OrthoDB" id="2331870at2"/>
<reference evidence="1 2" key="1">
    <citation type="submission" date="2019-05" db="EMBL/GenBank/DDBJ databases">
        <title>The metagenome of a microbial culture collection derived from dairy environment covers the genomic content of the human microbiome.</title>
        <authorList>
            <person name="Roder T."/>
            <person name="Wuthrich D."/>
            <person name="Sattari Z."/>
            <person name="Von Ah U."/>
            <person name="Bar C."/>
            <person name="Ronchi F."/>
            <person name="Macpherson A.J."/>
            <person name="Ganal-Vonarburg S.C."/>
            <person name="Bruggmann R."/>
            <person name="Vergeres G."/>
        </authorList>
    </citation>
    <scope>NUCLEOTIDE SEQUENCE [LARGE SCALE GENOMIC DNA]</scope>
    <source>
        <strain evidence="1 2">FAM 18815</strain>
    </source>
</reference>
<comment type="caution">
    <text evidence="1">The sequence shown here is derived from an EMBL/GenBank/DDBJ whole genome shotgun (WGS) entry which is preliminary data.</text>
</comment>